<dbReference type="EMBL" id="JAGFNK010000270">
    <property type="protein sequence ID" value="KAI9454623.1"/>
    <property type="molecule type" value="Genomic_DNA"/>
</dbReference>
<evidence type="ECO:0000313" key="1">
    <source>
        <dbReference type="EMBL" id="KAI9454623.1"/>
    </source>
</evidence>
<gene>
    <name evidence="1" type="ORF">F5148DRAFT_424645</name>
</gene>
<reference evidence="1" key="1">
    <citation type="submission" date="2021-03" db="EMBL/GenBank/DDBJ databases">
        <title>Evolutionary priming and transition to the ectomycorrhizal habit in an iconic lineage of mushroom-forming fungi: is preadaptation a requirement?</title>
        <authorList>
            <consortium name="DOE Joint Genome Institute"/>
            <person name="Looney B.P."/>
            <person name="Miyauchi S."/>
            <person name="Morin E."/>
            <person name="Drula E."/>
            <person name="Courty P.E."/>
            <person name="Chicoki N."/>
            <person name="Fauchery L."/>
            <person name="Kohler A."/>
            <person name="Kuo A."/>
            <person name="LaButti K."/>
            <person name="Pangilinan J."/>
            <person name="Lipzen A."/>
            <person name="Riley R."/>
            <person name="Andreopoulos W."/>
            <person name="He G."/>
            <person name="Johnson J."/>
            <person name="Barry K.W."/>
            <person name="Grigoriev I.V."/>
            <person name="Nagy L."/>
            <person name="Hibbett D."/>
            <person name="Henrissat B."/>
            <person name="Matheny P.B."/>
            <person name="Labbe J."/>
            <person name="Martin A.F."/>
        </authorList>
    </citation>
    <scope>NUCLEOTIDE SEQUENCE</scope>
    <source>
        <strain evidence="1">BPL698</strain>
    </source>
</reference>
<protein>
    <submittedName>
        <fullName evidence="1">Uncharacterized protein</fullName>
    </submittedName>
</protein>
<comment type="caution">
    <text evidence="1">The sequence shown here is derived from an EMBL/GenBank/DDBJ whole genome shotgun (WGS) entry which is preliminary data.</text>
</comment>
<name>A0ACC0TZ88_9AGAM</name>
<sequence length="136" mass="14990">MDNVTLAVQARVGWEFGGRVPREYTLSLATQTNAQPLPAVPEVSGLRLPPANECLTAIDFDLVPNRPPAGGETIRRGDRRDRRVGVRGRRRGHGTRRHPRRRSRRPGSSAVPGHFGRGSPSSCRYRPCQRAAHPVG</sequence>
<evidence type="ECO:0000313" key="2">
    <source>
        <dbReference type="Proteomes" id="UP001207468"/>
    </source>
</evidence>
<dbReference type="Proteomes" id="UP001207468">
    <property type="component" value="Unassembled WGS sequence"/>
</dbReference>
<organism evidence="1 2">
    <name type="scientific">Russula earlei</name>
    <dbReference type="NCBI Taxonomy" id="71964"/>
    <lineage>
        <taxon>Eukaryota</taxon>
        <taxon>Fungi</taxon>
        <taxon>Dikarya</taxon>
        <taxon>Basidiomycota</taxon>
        <taxon>Agaricomycotina</taxon>
        <taxon>Agaricomycetes</taxon>
        <taxon>Russulales</taxon>
        <taxon>Russulaceae</taxon>
        <taxon>Russula</taxon>
    </lineage>
</organism>
<proteinExistence type="predicted"/>
<keyword evidence="2" id="KW-1185">Reference proteome</keyword>
<accession>A0ACC0TZ88</accession>